<evidence type="ECO:0000259" key="4">
    <source>
        <dbReference type="PROSITE" id="PS51473"/>
    </source>
</evidence>
<feature type="domain" description="Gnk2-homologous" evidence="4">
    <location>
        <begin position="39"/>
        <end position="122"/>
    </location>
</feature>
<keyword evidence="6" id="KW-1185">Reference proteome</keyword>
<protein>
    <recommendedName>
        <fullName evidence="4">Gnk2-homologous domain-containing protein</fullName>
    </recommendedName>
</protein>
<evidence type="ECO:0000256" key="2">
    <source>
        <dbReference type="ARBA" id="ARBA00022737"/>
    </source>
</evidence>
<proteinExistence type="predicted"/>
<dbReference type="EMBL" id="JAVIJP010000100">
    <property type="protein sequence ID" value="KAL3615263.1"/>
    <property type="molecule type" value="Genomic_DNA"/>
</dbReference>
<dbReference type="Gene3D" id="3.30.430.20">
    <property type="entry name" value="Gnk2 domain, C-X8-C-X2-C motif"/>
    <property type="match status" value="1"/>
</dbReference>
<reference evidence="6" key="1">
    <citation type="journal article" date="2024" name="IScience">
        <title>Strigolactones Initiate the Formation of Haustorium-like Structures in Castilleja.</title>
        <authorList>
            <person name="Buerger M."/>
            <person name="Peterson D."/>
            <person name="Chory J."/>
        </authorList>
    </citation>
    <scope>NUCLEOTIDE SEQUENCE [LARGE SCALE GENOMIC DNA]</scope>
</reference>
<dbReference type="AlphaFoldDB" id="A0ABD3BCZ5"/>
<dbReference type="PANTHER" id="PTHR32099">
    <property type="entry name" value="CYSTEINE-RICH REPEAT SECRETORY PROTEIN"/>
    <property type="match status" value="1"/>
</dbReference>
<dbReference type="CDD" id="cd23509">
    <property type="entry name" value="Gnk2-like"/>
    <property type="match status" value="1"/>
</dbReference>
<keyword evidence="2" id="KW-0677">Repeat</keyword>
<keyword evidence="1 3" id="KW-0732">Signal</keyword>
<dbReference type="InterPro" id="IPR002902">
    <property type="entry name" value="GNK2"/>
</dbReference>
<gene>
    <name evidence="5" type="ORF">CASFOL_040924</name>
</gene>
<evidence type="ECO:0000313" key="5">
    <source>
        <dbReference type="EMBL" id="KAL3615263.1"/>
    </source>
</evidence>
<evidence type="ECO:0000256" key="3">
    <source>
        <dbReference type="SAM" id="SignalP"/>
    </source>
</evidence>
<name>A0ABD3BCZ5_9LAMI</name>
<dbReference type="PANTHER" id="PTHR32099:SF42">
    <property type="entry name" value="CYSTEINE-RICH RECEPTOR-LIKE PROTEIN KINASE 9-RELATED"/>
    <property type="match status" value="1"/>
</dbReference>
<dbReference type="PROSITE" id="PS51473">
    <property type="entry name" value="GNK2"/>
    <property type="match status" value="1"/>
</dbReference>
<accession>A0ABD3BCZ5</accession>
<evidence type="ECO:0000313" key="6">
    <source>
        <dbReference type="Proteomes" id="UP001632038"/>
    </source>
</evidence>
<evidence type="ECO:0000256" key="1">
    <source>
        <dbReference type="ARBA" id="ARBA00022729"/>
    </source>
</evidence>
<sequence length="122" mass="13387">MGYDYFLIIIISSSSTFSRLLRILIIMCMIIKTASGDTDLKFNCSSTSGNYTGGGTYESNLINLLADLNNTTPNHGFRNTSYGRDPDRVYGLALCRGDIPVENKLEQMKEGGGVDEPLHPPC</sequence>
<feature type="chain" id="PRO_5044836683" description="Gnk2-homologous domain-containing protein" evidence="3">
    <location>
        <begin position="37"/>
        <end position="122"/>
    </location>
</feature>
<dbReference type="Pfam" id="PF01657">
    <property type="entry name" value="Stress-antifung"/>
    <property type="match status" value="1"/>
</dbReference>
<dbReference type="Proteomes" id="UP001632038">
    <property type="component" value="Unassembled WGS sequence"/>
</dbReference>
<dbReference type="InterPro" id="IPR038408">
    <property type="entry name" value="GNK2_sf"/>
</dbReference>
<feature type="signal peptide" evidence="3">
    <location>
        <begin position="1"/>
        <end position="36"/>
    </location>
</feature>
<organism evidence="5 6">
    <name type="scientific">Castilleja foliolosa</name>
    <dbReference type="NCBI Taxonomy" id="1961234"/>
    <lineage>
        <taxon>Eukaryota</taxon>
        <taxon>Viridiplantae</taxon>
        <taxon>Streptophyta</taxon>
        <taxon>Embryophyta</taxon>
        <taxon>Tracheophyta</taxon>
        <taxon>Spermatophyta</taxon>
        <taxon>Magnoliopsida</taxon>
        <taxon>eudicotyledons</taxon>
        <taxon>Gunneridae</taxon>
        <taxon>Pentapetalae</taxon>
        <taxon>asterids</taxon>
        <taxon>lamiids</taxon>
        <taxon>Lamiales</taxon>
        <taxon>Orobanchaceae</taxon>
        <taxon>Pedicularideae</taxon>
        <taxon>Castillejinae</taxon>
        <taxon>Castilleja</taxon>
    </lineage>
</organism>
<comment type="caution">
    <text evidence="5">The sequence shown here is derived from an EMBL/GenBank/DDBJ whole genome shotgun (WGS) entry which is preliminary data.</text>
</comment>